<organism evidence="2 3">
    <name type="scientific">Lecanosticta acicola</name>
    <dbReference type="NCBI Taxonomy" id="111012"/>
    <lineage>
        <taxon>Eukaryota</taxon>
        <taxon>Fungi</taxon>
        <taxon>Dikarya</taxon>
        <taxon>Ascomycota</taxon>
        <taxon>Pezizomycotina</taxon>
        <taxon>Dothideomycetes</taxon>
        <taxon>Dothideomycetidae</taxon>
        <taxon>Mycosphaerellales</taxon>
        <taxon>Mycosphaerellaceae</taxon>
        <taxon>Lecanosticta</taxon>
    </lineage>
</organism>
<proteinExistence type="predicted"/>
<keyword evidence="3" id="KW-1185">Reference proteome</keyword>
<dbReference type="Proteomes" id="UP001296104">
    <property type="component" value="Unassembled WGS sequence"/>
</dbReference>
<evidence type="ECO:0000313" key="3">
    <source>
        <dbReference type="Proteomes" id="UP001296104"/>
    </source>
</evidence>
<feature type="compositionally biased region" description="Basic and acidic residues" evidence="1">
    <location>
        <begin position="266"/>
        <end position="287"/>
    </location>
</feature>
<feature type="compositionally biased region" description="Polar residues" evidence="1">
    <location>
        <begin position="250"/>
        <end position="264"/>
    </location>
</feature>
<feature type="compositionally biased region" description="Acidic residues" evidence="1">
    <location>
        <begin position="118"/>
        <end position="142"/>
    </location>
</feature>
<feature type="compositionally biased region" description="Basic and acidic residues" evidence="1">
    <location>
        <begin position="221"/>
        <end position="234"/>
    </location>
</feature>
<dbReference type="EMBL" id="CAVMBE010000002">
    <property type="protein sequence ID" value="CAK3790904.1"/>
    <property type="molecule type" value="Genomic_DNA"/>
</dbReference>
<evidence type="ECO:0000313" key="2">
    <source>
        <dbReference type="EMBL" id="CAK3790904.1"/>
    </source>
</evidence>
<evidence type="ECO:0000256" key="1">
    <source>
        <dbReference type="SAM" id="MobiDB-lite"/>
    </source>
</evidence>
<accession>A0AAI8W1P8</accession>
<feature type="region of interest" description="Disordered" evidence="1">
    <location>
        <begin position="110"/>
        <end position="313"/>
    </location>
</feature>
<name>A0AAI8W1P8_9PEZI</name>
<reference evidence="2" key="1">
    <citation type="submission" date="2023-11" db="EMBL/GenBank/DDBJ databases">
        <authorList>
            <person name="Alioto T."/>
            <person name="Alioto T."/>
            <person name="Gomez Garrido J."/>
        </authorList>
    </citation>
    <scope>NUCLEOTIDE SEQUENCE</scope>
</reference>
<protein>
    <submittedName>
        <fullName evidence="2">Uncharacterized protein</fullName>
    </submittedName>
</protein>
<feature type="compositionally biased region" description="Acidic residues" evidence="1">
    <location>
        <begin position="175"/>
        <end position="188"/>
    </location>
</feature>
<sequence length="328" mass="35667">MDSNPAIPSEAPASRPEHLTAILDTTTITTTTTATITATSAVKEEPEILPLHQGSLPPVRRRFRGTREMPLREELVHEYVIAGFLAVERERQRALEAMLREGWRLAGRAPDAGADADAGVEGEEVVVEEEGEWFSDEEEEVEEGSRESEVSVDWKGSVAQNEADGDGNGNVEVRGDDDDDGEVGEEEREILSEIDGSARDEEEMGGLETFSAEAGGSPQRPENDAGDRKDERDTVLAPDAAPQDKETDDLQTVSADTTGSSQMQGRDPEGHEHERDEIDGTARHAEISELPAENGGDLIDAQEDSTVEQSQDQDLVLTRSLTVRVNPL</sequence>
<comment type="caution">
    <text evidence="2">The sequence shown here is derived from an EMBL/GenBank/DDBJ whole genome shotgun (WGS) entry which is preliminary data.</text>
</comment>
<gene>
    <name evidence="2" type="ORF">LECACI_7A000704</name>
</gene>
<dbReference type="AlphaFoldDB" id="A0AAI8W1P8"/>